<gene>
    <name evidence="5" type="ORF">SteCoe_32152</name>
</gene>
<dbReference type="PANTHER" id="PTHR16306">
    <property type="entry name" value="TRANSLIN-ASSOCIATED FACTOR X-INTERACTING PROTEIN 1"/>
    <property type="match status" value="1"/>
</dbReference>
<dbReference type="GO" id="GO:0005737">
    <property type="term" value="C:cytoplasm"/>
    <property type="evidence" value="ECO:0007669"/>
    <property type="project" value="TreeGrafter"/>
</dbReference>
<organism evidence="5 6">
    <name type="scientific">Stentor coeruleus</name>
    <dbReference type="NCBI Taxonomy" id="5963"/>
    <lineage>
        <taxon>Eukaryota</taxon>
        <taxon>Sar</taxon>
        <taxon>Alveolata</taxon>
        <taxon>Ciliophora</taxon>
        <taxon>Postciliodesmatophora</taxon>
        <taxon>Heterotrichea</taxon>
        <taxon>Heterotrichida</taxon>
        <taxon>Stentoridae</taxon>
        <taxon>Stentor</taxon>
    </lineage>
</organism>
<feature type="coiled-coil region" evidence="2">
    <location>
        <begin position="343"/>
        <end position="384"/>
    </location>
</feature>
<dbReference type="SUPFAM" id="SSF52047">
    <property type="entry name" value="RNI-like"/>
    <property type="match status" value="1"/>
</dbReference>
<keyword evidence="1" id="KW-0106">Calcium</keyword>
<protein>
    <recommendedName>
        <fullName evidence="4">EF-hand domain-containing protein</fullName>
    </recommendedName>
</protein>
<dbReference type="SUPFAM" id="SSF47473">
    <property type="entry name" value="EF-hand"/>
    <property type="match status" value="1"/>
</dbReference>
<comment type="caution">
    <text evidence="5">The sequence shown here is derived from an EMBL/GenBank/DDBJ whole genome shotgun (WGS) entry which is preliminary data.</text>
</comment>
<dbReference type="OrthoDB" id="2021138at2759"/>
<feature type="domain" description="EF-hand" evidence="4">
    <location>
        <begin position="629"/>
        <end position="664"/>
    </location>
</feature>
<feature type="region of interest" description="Disordered" evidence="3">
    <location>
        <begin position="121"/>
        <end position="172"/>
    </location>
</feature>
<dbReference type="AlphaFoldDB" id="A0A1R2AZN7"/>
<dbReference type="InterPro" id="IPR002048">
    <property type="entry name" value="EF_hand_dom"/>
</dbReference>
<dbReference type="InterPro" id="IPR032675">
    <property type="entry name" value="LRR_dom_sf"/>
</dbReference>
<evidence type="ECO:0000313" key="6">
    <source>
        <dbReference type="Proteomes" id="UP000187209"/>
    </source>
</evidence>
<evidence type="ECO:0000256" key="3">
    <source>
        <dbReference type="SAM" id="MobiDB-lite"/>
    </source>
</evidence>
<dbReference type="EMBL" id="MPUH01001137">
    <property type="protein sequence ID" value="OMJ69979.1"/>
    <property type="molecule type" value="Genomic_DNA"/>
</dbReference>
<dbReference type="PROSITE" id="PS50222">
    <property type="entry name" value="EF_HAND_2"/>
    <property type="match status" value="1"/>
</dbReference>
<dbReference type="InterPro" id="IPR011992">
    <property type="entry name" value="EF-hand-dom_pair"/>
</dbReference>
<accession>A0A1R2AZN7</accession>
<evidence type="ECO:0000313" key="5">
    <source>
        <dbReference type="EMBL" id="OMJ69979.1"/>
    </source>
</evidence>
<dbReference type="PROSITE" id="PS00018">
    <property type="entry name" value="EF_HAND_1"/>
    <property type="match status" value="1"/>
</dbReference>
<reference evidence="5 6" key="1">
    <citation type="submission" date="2016-11" db="EMBL/GenBank/DDBJ databases">
        <title>The macronuclear genome of Stentor coeruleus: a giant cell with tiny introns.</title>
        <authorList>
            <person name="Slabodnick M."/>
            <person name="Ruby J.G."/>
            <person name="Reiff S.B."/>
            <person name="Swart E.C."/>
            <person name="Gosai S."/>
            <person name="Prabakaran S."/>
            <person name="Witkowska E."/>
            <person name="Larue G.E."/>
            <person name="Fisher S."/>
            <person name="Freeman R.M."/>
            <person name="Gunawardena J."/>
            <person name="Chu W."/>
            <person name="Stover N.A."/>
            <person name="Gregory B.D."/>
            <person name="Nowacki M."/>
            <person name="Derisi J."/>
            <person name="Roy S.W."/>
            <person name="Marshall W.F."/>
            <person name="Sood P."/>
        </authorList>
    </citation>
    <scope>NUCLEOTIDE SEQUENCE [LARGE SCALE GENOMIC DNA]</scope>
    <source>
        <strain evidence="5">WM001</strain>
    </source>
</reference>
<name>A0A1R2AZN7_9CILI</name>
<dbReference type="GO" id="GO:0005509">
    <property type="term" value="F:calcium ion binding"/>
    <property type="evidence" value="ECO:0007669"/>
    <property type="project" value="InterPro"/>
</dbReference>
<dbReference type="InterPro" id="IPR018247">
    <property type="entry name" value="EF_Hand_1_Ca_BS"/>
</dbReference>
<evidence type="ECO:0000256" key="2">
    <source>
        <dbReference type="SAM" id="Coils"/>
    </source>
</evidence>
<dbReference type="Gene3D" id="3.80.10.10">
    <property type="entry name" value="Ribonuclease Inhibitor"/>
    <property type="match status" value="1"/>
</dbReference>
<evidence type="ECO:0000259" key="4">
    <source>
        <dbReference type="PROSITE" id="PS50222"/>
    </source>
</evidence>
<keyword evidence="2" id="KW-0175">Coiled coil</keyword>
<dbReference type="Gene3D" id="1.10.238.10">
    <property type="entry name" value="EF-hand"/>
    <property type="match status" value="1"/>
</dbReference>
<keyword evidence="6" id="KW-1185">Reference proteome</keyword>
<sequence>MEELPMLFKQSPGLQQINLEFSEIESLDPLLPLLSQFKDLKELLLFGNRLETLPSDLSCLDSLEKIDISNNLIDNIQDILPGLMSLPKLNELHITMQTENDEELLVRSLLELKNLNGNLVDRSKFPEEEQESYPQDYQSPEDYEEEKVQESDEHEESQEISESPVIGESADPENLENIEEAEEDPGKTYDACENSGYFGEDTGLSQEYLERVAILYDEIRGLWLKEDRSRDRKLAEEFDEGIKGTMAELANILRSSSPEPLTTIYSIKAKYELALICTHKLNDLIFFKNNEVGGFLAQAQEIIETLFSDLFTASLAIFRQDKKSLKTITESSQQSLQEPKSFIAEKEQMIKRFQEERQEMLQEIENLREENRKYLETIVRHSKSFADSVAVQKSMEEDNRNYVQQMNMGKVTGKILSLRQTKEVIEEIYISKAKYDERCSENKMPRETMEQHMYNYLNTKYGLKNLILEWASSIIASVKKHSPKDNDVNIFGKILRNECDEEFRFVQIQVKETVGELLKMHVKNKFPLKHSADVLEIVNEKTNGHLFEDEWSEIVRYMYNEEDSAMIMQEIFLMIKKKEHLNNPKVPRAKISREEAILLREKEKAMKNRILFSDFIKVLLDFQLKGHEKFLNKFTQIFRKVDTDADGIINEQEFRDLVVFMDLGFSEDDIIRLLQIIDPYDNQQITFSEGVALFSTELIPVEGVAVMKKLSLE</sequence>
<proteinExistence type="predicted"/>
<evidence type="ECO:0000256" key="1">
    <source>
        <dbReference type="ARBA" id="ARBA00022837"/>
    </source>
</evidence>
<dbReference type="PANTHER" id="PTHR16306:SF1">
    <property type="entry name" value="CHROMOSOME UNDETERMINED SCAFFOLD_7, WHOLE GENOME SHOTGUN SEQUENCE"/>
    <property type="match status" value="1"/>
</dbReference>
<dbReference type="Proteomes" id="UP000187209">
    <property type="component" value="Unassembled WGS sequence"/>
</dbReference>